<evidence type="ECO:0000313" key="5">
    <source>
        <dbReference type="Proteomes" id="UP001301958"/>
    </source>
</evidence>
<feature type="region of interest" description="Disordered" evidence="2">
    <location>
        <begin position="659"/>
        <end position="684"/>
    </location>
</feature>
<dbReference type="AlphaFoldDB" id="A0AAN7BQM4"/>
<evidence type="ECO:0000256" key="1">
    <source>
        <dbReference type="PROSITE-ProRule" id="PRU00042"/>
    </source>
</evidence>
<keyword evidence="1" id="KW-0862">Zinc</keyword>
<feature type="domain" description="C2H2-type" evidence="3">
    <location>
        <begin position="15"/>
        <end position="42"/>
    </location>
</feature>
<dbReference type="GO" id="GO:0008270">
    <property type="term" value="F:zinc ion binding"/>
    <property type="evidence" value="ECO:0007669"/>
    <property type="project" value="UniProtKB-KW"/>
</dbReference>
<dbReference type="Gene3D" id="3.30.160.60">
    <property type="entry name" value="Classic Zinc Finger"/>
    <property type="match status" value="1"/>
</dbReference>
<dbReference type="PROSITE" id="PS50157">
    <property type="entry name" value="ZINC_FINGER_C2H2_2"/>
    <property type="match status" value="1"/>
</dbReference>
<gene>
    <name evidence="4" type="ORF">QBC38DRAFT_363513</name>
</gene>
<feature type="compositionally biased region" description="Basic and acidic residues" evidence="2">
    <location>
        <begin position="320"/>
        <end position="340"/>
    </location>
</feature>
<evidence type="ECO:0000259" key="3">
    <source>
        <dbReference type="PROSITE" id="PS50157"/>
    </source>
</evidence>
<reference evidence="4" key="2">
    <citation type="submission" date="2023-05" db="EMBL/GenBank/DDBJ databases">
        <authorList>
            <consortium name="Lawrence Berkeley National Laboratory"/>
            <person name="Steindorff A."/>
            <person name="Hensen N."/>
            <person name="Bonometti L."/>
            <person name="Westerberg I."/>
            <person name="Brannstrom I.O."/>
            <person name="Guillou S."/>
            <person name="Cros-Aarteil S."/>
            <person name="Calhoun S."/>
            <person name="Haridas S."/>
            <person name="Kuo A."/>
            <person name="Mondo S."/>
            <person name="Pangilinan J."/>
            <person name="Riley R."/>
            <person name="Labutti K."/>
            <person name="Andreopoulos B."/>
            <person name="Lipzen A."/>
            <person name="Chen C."/>
            <person name="Yanf M."/>
            <person name="Daum C."/>
            <person name="Ng V."/>
            <person name="Clum A."/>
            <person name="Ohm R."/>
            <person name="Martin F."/>
            <person name="Silar P."/>
            <person name="Natvig D."/>
            <person name="Lalanne C."/>
            <person name="Gautier V."/>
            <person name="Ament-Velasquez S.L."/>
            <person name="Kruys A."/>
            <person name="Hutchinson M.I."/>
            <person name="Powell A.J."/>
            <person name="Barry K."/>
            <person name="Miller A.N."/>
            <person name="Grigoriev I.V."/>
            <person name="Debuchy R."/>
            <person name="Gladieux P."/>
            <person name="Thoren M.H."/>
            <person name="Johannesson H."/>
        </authorList>
    </citation>
    <scope>NUCLEOTIDE SEQUENCE</scope>
    <source>
        <strain evidence="4">CBS 990.96</strain>
    </source>
</reference>
<feature type="compositionally biased region" description="Polar residues" evidence="2">
    <location>
        <begin position="285"/>
        <end position="297"/>
    </location>
</feature>
<feature type="region of interest" description="Disordered" evidence="2">
    <location>
        <begin position="278"/>
        <end position="349"/>
    </location>
</feature>
<dbReference type="PROSITE" id="PS00028">
    <property type="entry name" value="ZINC_FINGER_C2H2_1"/>
    <property type="match status" value="1"/>
</dbReference>
<reference evidence="4" key="1">
    <citation type="journal article" date="2023" name="Mol. Phylogenet. Evol.">
        <title>Genome-scale phylogeny and comparative genomics of the fungal order Sordariales.</title>
        <authorList>
            <person name="Hensen N."/>
            <person name="Bonometti L."/>
            <person name="Westerberg I."/>
            <person name="Brannstrom I.O."/>
            <person name="Guillou S."/>
            <person name="Cros-Aarteil S."/>
            <person name="Calhoun S."/>
            <person name="Haridas S."/>
            <person name="Kuo A."/>
            <person name="Mondo S."/>
            <person name="Pangilinan J."/>
            <person name="Riley R."/>
            <person name="LaButti K."/>
            <person name="Andreopoulos B."/>
            <person name="Lipzen A."/>
            <person name="Chen C."/>
            <person name="Yan M."/>
            <person name="Daum C."/>
            <person name="Ng V."/>
            <person name="Clum A."/>
            <person name="Steindorff A."/>
            <person name="Ohm R.A."/>
            <person name="Martin F."/>
            <person name="Silar P."/>
            <person name="Natvig D.O."/>
            <person name="Lalanne C."/>
            <person name="Gautier V."/>
            <person name="Ament-Velasquez S.L."/>
            <person name="Kruys A."/>
            <person name="Hutchinson M.I."/>
            <person name="Powell A.J."/>
            <person name="Barry K."/>
            <person name="Miller A.N."/>
            <person name="Grigoriev I.V."/>
            <person name="Debuchy R."/>
            <person name="Gladieux P."/>
            <person name="Hiltunen Thoren M."/>
            <person name="Johannesson H."/>
        </authorList>
    </citation>
    <scope>NUCLEOTIDE SEQUENCE</scope>
    <source>
        <strain evidence="4">CBS 990.96</strain>
    </source>
</reference>
<proteinExistence type="predicted"/>
<dbReference type="InterPro" id="IPR013087">
    <property type="entry name" value="Znf_C2H2_type"/>
</dbReference>
<evidence type="ECO:0000256" key="2">
    <source>
        <dbReference type="SAM" id="MobiDB-lite"/>
    </source>
</evidence>
<evidence type="ECO:0000313" key="4">
    <source>
        <dbReference type="EMBL" id="KAK4227695.1"/>
    </source>
</evidence>
<organism evidence="4 5">
    <name type="scientific">Podospora fimiseda</name>
    <dbReference type="NCBI Taxonomy" id="252190"/>
    <lineage>
        <taxon>Eukaryota</taxon>
        <taxon>Fungi</taxon>
        <taxon>Dikarya</taxon>
        <taxon>Ascomycota</taxon>
        <taxon>Pezizomycotina</taxon>
        <taxon>Sordariomycetes</taxon>
        <taxon>Sordariomycetidae</taxon>
        <taxon>Sordariales</taxon>
        <taxon>Podosporaceae</taxon>
        <taxon>Podospora</taxon>
    </lineage>
</organism>
<keyword evidence="1" id="KW-0863">Zinc-finger</keyword>
<name>A0AAN7BQM4_9PEZI</name>
<comment type="caution">
    <text evidence="4">The sequence shown here is derived from an EMBL/GenBank/DDBJ whole genome shotgun (WGS) entry which is preliminary data.</text>
</comment>
<accession>A0AAN7BQM4</accession>
<feature type="region of interest" description="Disordered" evidence="2">
    <location>
        <begin position="466"/>
        <end position="505"/>
    </location>
</feature>
<keyword evidence="5" id="KW-1185">Reference proteome</keyword>
<sequence length="765" mass="85121">MASNMEVSAASAASHVCSHCKKAFARLCDLNKHAKSHSRPYKCQVVSCKYHEHGWPTAKELERHINDKHSLSPKTYACLYQPCAYRSKRESNCKQHMEKAHKWNYVRSKSNGKRLSDQSPEFASYHLTPEDVSMVDRSPSGSSISPQPFLGPQPGMDFVLFDDQADAYGEDDDDSSNNYTFQNQAPDTYIPWTSPTTRVRKAENFIQEFTQTYNGVLNTKPADGSFQHDALLDPRLAYHSPLSIQTYQSSDDHSVIGEPIIKMESPITSMKSYSPIKRKYEPMDGTSQESKPSSTPAYESAIPRQASLATRAPSKTPSSHRRESFGEDSRRPDKRPRIDPTENFTDTNMPDIFRYAHPHIYDRDQKETFSPCHTLHRDISTLVRHLSRPAHKFNVTDRYISSFDQEEGYPHPRVGVCRWCWKTFPDRPSFFAHVSCPCEKVSKGKREKWRVLLESFTPLVSDVVSPSHEGSDLVQESEEEGWRQLSQGLESEDGGGQVCRSPPTSVPSPTILYPAATPGTVAFVPVNEHRRLQKEHEQLREQHQLLGQVAKVLVARQLEEKKQPLDPRTSMLLAAISASASSSKPGDSVSVSGNSDQDNLVQHMDSQRTDHVDIQGLMEEVDEVHKTLSRQNSGMSTASKSTVHHVRNSPPPFSVAGAGAGGCTSHADSGYGTEHNNNGGKQQQQQLTAVEEGQHFFGDAMVDVDEGHNTFMMESQGGVSTGTGVAYDGGFELMVNDDDMGVVVMPGGFDDFSVVADTFEFGLGN</sequence>
<dbReference type="EMBL" id="MU865328">
    <property type="protein sequence ID" value="KAK4227695.1"/>
    <property type="molecule type" value="Genomic_DNA"/>
</dbReference>
<dbReference type="Proteomes" id="UP001301958">
    <property type="component" value="Unassembled WGS sequence"/>
</dbReference>
<keyword evidence="1" id="KW-0479">Metal-binding</keyword>
<dbReference type="SMART" id="SM00355">
    <property type="entry name" value="ZnF_C2H2"/>
    <property type="match status" value="4"/>
</dbReference>
<protein>
    <recommendedName>
        <fullName evidence="3">C2H2-type domain-containing protein</fullName>
    </recommendedName>
</protein>